<dbReference type="Proteomes" id="UP000184196">
    <property type="component" value="Unassembled WGS sequence"/>
</dbReference>
<organism evidence="1 2">
    <name type="scientific">Desulfofundulus australicus DSM 11792</name>
    <dbReference type="NCBI Taxonomy" id="1121425"/>
    <lineage>
        <taxon>Bacteria</taxon>
        <taxon>Bacillati</taxon>
        <taxon>Bacillota</taxon>
        <taxon>Clostridia</taxon>
        <taxon>Eubacteriales</taxon>
        <taxon>Peptococcaceae</taxon>
        <taxon>Desulfofundulus</taxon>
    </lineage>
</organism>
<name>A0A1M4X5F3_9FIRM</name>
<accession>A0A1M4X5F3</accession>
<keyword evidence="2" id="KW-1185">Reference proteome</keyword>
<protein>
    <submittedName>
        <fullName evidence="1">Uncharacterized protein</fullName>
    </submittedName>
</protein>
<gene>
    <name evidence="1" type="ORF">SAMN02745218_00998</name>
</gene>
<reference evidence="2" key="1">
    <citation type="submission" date="2016-11" db="EMBL/GenBank/DDBJ databases">
        <authorList>
            <person name="Varghese N."/>
            <person name="Submissions S."/>
        </authorList>
    </citation>
    <scope>NUCLEOTIDE SEQUENCE [LARGE SCALE GENOMIC DNA]</scope>
    <source>
        <strain evidence="2">DSM 11792</strain>
    </source>
</reference>
<proteinExistence type="predicted"/>
<dbReference type="AlphaFoldDB" id="A0A1M4X5F3"/>
<sequence>MSSECCLLKRRSYAFLVSYIPAFAGKARSMGVYYFAIWLRRYVLTSKHQSLSGISFTQRPIDPLQPHTDCQRAQEYYTTETDVCEVFIALPGDASFILRHKAVGFQRQFSIKLAGLKISRRVTIFLKCCSEVPYGFLYHYYKMKGDKKMATTLFQTKSRVAAQLLSRTIAYLEKDPEANFPGF</sequence>
<evidence type="ECO:0000313" key="2">
    <source>
        <dbReference type="Proteomes" id="UP000184196"/>
    </source>
</evidence>
<dbReference type="EMBL" id="FQUW01000010">
    <property type="protein sequence ID" value="SHE88665.1"/>
    <property type="molecule type" value="Genomic_DNA"/>
</dbReference>
<evidence type="ECO:0000313" key="1">
    <source>
        <dbReference type="EMBL" id="SHE88665.1"/>
    </source>
</evidence>